<protein>
    <recommendedName>
        <fullName evidence="4">DegV family protein</fullName>
    </recommendedName>
</protein>
<dbReference type="EMBL" id="JFHK01000004">
    <property type="protein sequence ID" value="OAA31449.1"/>
    <property type="molecule type" value="Genomic_DNA"/>
</dbReference>
<keyword evidence="3" id="KW-1185">Reference proteome</keyword>
<dbReference type="Proteomes" id="UP000077339">
    <property type="component" value="Unassembled WGS sequence"/>
</dbReference>
<evidence type="ECO:0008006" key="4">
    <source>
        <dbReference type="Google" id="ProtNLM"/>
    </source>
</evidence>
<keyword evidence="1" id="KW-0446">Lipid-binding</keyword>
<dbReference type="OrthoDB" id="9781230at2"/>
<dbReference type="InterPro" id="IPR043168">
    <property type="entry name" value="DegV_C"/>
</dbReference>
<dbReference type="GO" id="GO:0008289">
    <property type="term" value="F:lipid binding"/>
    <property type="evidence" value="ECO:0007669"/>
    <property type="project" value="UniProtKB-KW"/>
</dbReference>
<dbReference type="STRING" id="1453497.AT15_08120"/>
<dbReference type="InterPro" id="IPR003797">
    <property type="entry name" value="DegV"/>
</dbReference>
<gene>
    <name evidence="2" type="ORF">AT15_08120</name>
</gene>
<dbReference type="Gene3D" id="3.30.1180.10">
    <property type="match status" value="1"/>
</dbReference>
<proteinExistence type="predicted"/>
<dbReference type="NCBIfam" id="TIGR00762">
    <property type="entry name" value="DegV"/>
    <property type="match status" value="1"/>
</dbReference>
<dbReference type="PROSITE" id="PS51482">
    <property type="entry name" value="DEGV"/>
    <property type="match status" value="1"/>
</dbReference>
<reference evidence="2 3" key="1">
    <citation type="submission" date="2014-02" db="EMBL/GenBank/DDBJ databases">
        <title>Kosmotoga genome sequencing.</title>
        <authorList>
            <person name="Pollo S.M."/>
            <person name="Charchuk R."/>
            <person name="Nesbo C.L."/>
        </authorList>
    </citation>
    <scope>NUCLEOTIDE SEQUENCE [LARGE SCALE GENOMIC DNA]</scope>
    <source>
        <strain evidence="2 3">S304</strain>
    </source>
</reference>
<accession>A0A182C7C7</accession>
<sequence>MIGILCDSGSDLPPELAERDEIEVVPLKLIMGDKEYRENEISEKEIIDFMGTGFPRTSLPSYEDVKLGFENLLKRGYNEIIVINISGKLSGTHNLFKLVGAQISEENPSLRIEYVDSMTLSGGIALLIGLAVEMIEKGMDIRGIVFQLRKSAMEKIKIFFIVPTLKFLSAGGRISKVTATIGEVLNFKPIITMNQEGDLVSIAKARGMKRAVAKLVQLIEEATKGKKLKAAGVYHSGSDKSTLEYAKKIKERLQMLDLPEVIERNISSVLLVHAGNGLVGAGLLFE</sequence>
<dbReference type="RefSeq" id="WP_068346612.1">
    <property type="nucleotide sequence ID" value="NZ_JFHK01000004.1"/>
</dbReference>
<dbReference type="PANTHER" id="PTHR33434">
    <property type="entry name" value="DEGV DOMAIN-CONTAINING PROTEIN DR_1986-RELATED"/>
    <property type="match status" value="1"/>
</dbReference>
<evidence type="ECO:0000256" key="1">
    <source>
        <dbReference type="ARBA" id="ARBA00023121"/>
    </source>
</evidence>
<dbReference type="PATRIC" id="fig|1453497.3.peg.1613"/>
<organism evidence="2 3">
    <name type="scientific">Kosmotoga arenicorallina S304</name>
    <dbReference type="NCBI Taxonomy" id="1453497"/>
    <lineage>
        <taxon>Bacteria</taxon>
        <taxon>Thermotogati</taxon>
        <taxon>Thermotogota</taxon>
        <taxon>Thermotogae</taxon>
        <taxon>Kosmotogales</taxon>
        <taxon>Kosmotogaceae</taxon>
        <taxon>Kosmotoga</taxon>
    </lineage>
</organism>
<dbReference type="Pfam" id="PF02645">
    <property type="entry name" value="DegV"/>
    <property type="match status" value="1"/>
</dbReference>
<dbReference type="AlphaFoldDB" id="A0A182C7C7"/>
<comment type="caution">
    <text evidence="2">The sequence shown here is derived from an EMBL/GenBank/DDBJ whole genome shotgun (WGS) entry which is preliminary data.</text>
</comment>
<evidence type="ECO:0000313" key="2">
    <source>
        <dbReference type="EMBL" id="OAA31449.1"/>
    </source>
</evidence>
<evidence type="ECO:0000313" key="3">
    <source>
        <dbReference type="Proteomes" id="UP000077339"/>
    </source>
</evidence>
<name>A0A182C7C7_9BACT</name>
<dbReference type="SUPFAM" id="SSF82549">
    <property type="entry name" value="DAK1/DegV-like"/>
    <property type="match status" value="1"/>
</dbReference>
<dbReference type="PANTHER" id="PTHR33434:SF2">
    <property type="entry name" value="FATTY ACID-BINDING PROTEIN TM_1468"/>
    <property type="match status" value="1"/>
</dbReference>
<dbReference type="Gene3D" id="3.40.50.10170">
    <property type="match status" value="1"/>
</dbReference>
<dbReference type="InterPro" id="IPR050270">
    <property type="entry name" value="DegV_domain_contain"/>
</dbReference>